<reference evidence="2 3" key="1">
    <citation type="submission" date="2014-11" db="EMBL/GenBank/DDBJ databases">
        <authorList>
            <person name="Zhu J."/>
            <person name="Qi W."/>
            <person name="Song R."/>
        </authorList>
    </citation>
    <scope>NUCLEOTIDE SEQUENCE [LARGE SCALE GENOMIC DNA]</scope>
</reference>
<organism evidence="2 3">
    <name type="scientific">Vitrella brassicaformis (strain CCMP3155)</name>
    <dbReference type="NCBI Taxonomy" id="1169540"/>
    <lineage>
        <taxon>Eukaryota</taxon>
        <taxon>Sar</taxon>
        <taxon>Alveolata</taxon>
        <taxon>Colpodellida</taxon>
        <taxon>Vitrellaceae</taxon>
        <taxon>Vitrella</taxon>
    </lineage>
</organism>
<evidence type="ECO:0000313" key="2">
    <source>
        <dbReference type="EMBL" id="CEL93312.1"/>
    </source>
</evidence>
<evidence type="ECO:0000256" key="1">
    <source>
        <dbReference type="SAM" id="MobiDB-lite"/>
    </source>
</evidence>
<feature type="compositionally biased region" description="Basic and acidic residues" evidence="1">
    <location>
        <begin position="626"/>
        <end position="636"/>
    </location>
</feature>
<feature type="region of interest" description="Disordered" evidence="1">
    <location>
        <begin position="622"/>
        <end position="641"/>
    </location>
</feature>
<feature type="compositionally biased region" description="Polar residues" evidence="1">
    <location>
        <begin position="89"/>
        <end position="103"/>
    </location>
</feature>
<name>A0A0G4ECP2_VITBC</name>
<feature type="region of interest" description="Disordered" evidence="1">
    <location>
        <begin position="687"/>
        <end position="708"/>
    </location>
</feature>
<feature type="region of interest" description="Disordered" evidence="1">
    <location>
        <begin position="546"/>
        <end position="608"/>
    </location>
</feature>
<dbReference type="Proteomes" id="UP000041254">
    <property type="component" value="Unassembled WGS sequence"/>
</dbReference>
<accession>A0A0G4ECP2</accession>
<dbReference type="EMBL" id="CDMY01000153">
    <property type="protein sequence ID" value="CEL93312.1"/>
    <property type="molecule type" value="Genomic_DNA"/>
</dbReference>
<sequence>MYSSYSQPFTYGPAYVTYEHAQRPQPFSPLRPVSPSVQYLPMPMGQQVVTTTELRGPPLVAKYTFGPPAPRSRSASPVRQLPGTEGPQYGSTVATPVQTSAQGGYSIPSLIPSEPSAKTPPSMAPPSFDLRPPTAATRSPPQGPPRRSGPPRVDPSSGGGQTTLPLPACLDRHLREELRLPEGIVRRVMARCLPSGPPDLQRVKAVCLLHRSLAMAWERRLRRALIRLFETTVHGVARRVRHDMLWGAFHKWTSRTSAPRHGTRGGWRAKAPSPDELELRSSRVLPEERAHQLHMMKKAHVRLNQFADSLPSRSSSVHALMNRLNSILQTHFQRDAADGGGVGLSGAEQAVACHLNAFIAPFRRNLLRAWSNWLIYVDIQRTRVTMTMRVHEALEQPPTLTEAEKRLIQRPQRPPPAPHAHAYPLPTRTYARAPTTDSSDSFILGCVHTDQPRLPHDLIVRRGRAKGKGDTTWSGLDEPSYRKKLREAMCRGGGRCQAGGAPREPPIQTETQTDRWSKGTHYYYPGGGTVRPWEMECGYGPSLTTLSSHRNIHSPPPPPPLSVRHLPPPLSLRQEEETRATPKRDEGSGPVVPPLPLGSPARRGEAPPLILVQSPRIRAVSSLEMSTDREPEEATERQLPTTQDFTVSASRSMAVTVSVPRYLFRSESDHASDVQPRRHLDVAAMDRHGGAVKSLPSTPSRVKGRLNK</sequence>
<feature type="region of interest" description="Disordered" evidence="1">
    <location>
        <begin position="493"/>
        <end position="520"/>
    </location>
</feature>
<dbReference type="VEuPathDB" id="CryptoDB:Vbra_7070"/>
<proteinExistence type="predicted"/>
<gene>
    <name evidence="2" type="ORF">Vbra_7070</name>
</gene>
<evidence type="ECO:0000313" key="3">
    <source>
        <dbReference type="Proteomes" id="UP000041254"/>
    </source>
</evidence>
<feature type="compositionally biased region" description="Basic and acidic residues" evidence="1">
    <location>
        <begin position="573"/>
        <end position="587"/>
    </location>
</feature>
<feature type="region of interest" description="Disordered" evidence="1">
    <location>
        <begin position="61"/>
        <end position="168"/>
    </location>
</feature>
<dbReference type="InParanoid" id="A0A0G4ECP2"/>
<feature type="compositionally biased region" description="Pro residues" evidence="1">
    <location>
        <begin position="554"/>
        <end position="570"/>
    </location>
</feature>
<dbReference type="AlphaFoldDB" id="A0A0G4ECP2"/>
<keyword evidence="3" id="KW-1185">Reference proteome</keyword>
<protein>
    <submittedName>
        <fullName evidence="2">Uncharacterized protein</fullName>
    </submittedName>
</protein>